<dbReference type="Gene3D" id="1.10.2080.10">
    <property type="entry name" value="Insect odorant-binding protein A10/Ejaculatory bulb-specific protein 3"/>
    <property type="match status" value="1"/>
</dbReference>
<dbReference type="AlphaFoldDB" id="A0AAN9VIW8"/>
<comment type="caution">
    <text evidence="2">The sequence shown here is derived from an EMBL/GenBank/DDBJ whole genome shotgun (WGS) entry which is preliminary data.</text>
</comment>
<dbReference type="InterPro" id="IPR036682">
    <property type="entry name" value="OS_D_A10/PebIII_sf"/>
</dbReference>
<dbReference type="PANTHER" id="PTHR11257:SF12">
    <property type="entry name" value="EJACULATORY BULB-SPECIFIC PROTEIN 3-RELATED"/>
    <property type="match status" value="1"/>
</dbReference>
<name>A0AAN9VIW8_9ORTH</name>
<dbReference type="Proteomes" id="UP001378592">
    <property type="component" value="Unassembled WGS sequence"/>
</dbReference>
<sequence length="129" mass="14361">MNRGLALALALAALVAVALAVPAEEKYTDKYDNVNLDEILSNERLFKKYLECLLADNDSHCTADGKELRKAIPDALTNGCGKCTDKQKSGTDKVVKFLRANKQADWERLQAKWDPQGVYVAKYADKLTR</sequence>
<dbReference type="Pfam" id="PF03392">
    <property type="entry name" value="OS-D"/>
    <property type="match status" value="1"/>
</dbReference>
<accession>A0AAN9VIW8</accession>
<proteinExistence type="predicted"/>
<reference evidence="2 3" key="1">
    <citation type="submission" date="2024-03" db="EMBL/GenBank/DDBJ databases">
        <title>The genome assembly and annotation of the cricket Gryllus longicercus Weissman &amp; Gray.</title>
        <authorList>
            <person name="Szrajer S."/>
            <person name="Gray D."/>
            <person name="Ylla G."/>
        </authorList>
    </citation>
    <scope>NUCLEOTIDE SEQUENCE [LARGE SCALE GENOMIC DNA]</scope>
    <source>
        <strain evidence="2">DAG 2021-001</strain>
        <tissue evidence="2">Whole body minus gut</tissue>
    </source>
</reference>
<dbReference type="SUPFAM" id="SSF100910">
    <property type="entry name" value="Chemosensory protein Csp2"/>
    <property type="match status" value="1"/>
</dbReference>
<feature type="signal peptide" evidence="1">
    <location>
        <begin position="1"/>
        <end position="20"/>
    </location>
</feature>
<dbReference type="InterPro" id="IPR005055">
    <property type="entry name" value="A10/PebIII"/>
</dbReference>
<keyword evidence="1" id="KW-0732">Signal</keyword>
<evidence type="ECO:0000256" key="1">
    <source>
        <dbReference type="SAM" id="SignalP"/>
    </source>
</evidence>
<evidence type="ECO:0008006" key="4">
    <source>
        <dbReference type="Google" id="ProtNLM"/>
    </source>
</evidence>
<dbReference type="EMBL" id="JAZDUA010000167">
    <property type="protein sequence ID" value="KAK7865720.1"/>
    <property type="molecule type" value="Genomic_DNA"/>
</dbReference>
<keyword evidence="3" id="KW-1185">Reference proteome</keyword>
<evidence type="ECO:0000313" key="3">
    <source>
        <dbReference type="Proteomes" id="UP001378592"/>
    </source>
</evidence>
<dbReference type="PANTHER" id="PTHR11257">
    <property type="entry name" value="CHEMOSENSORY PROTEIN-RELATED"/>
    <property type="match status" value="1"/>
</dbReference>
<organism evidence="2 3">
    <name type="scientific">Gryllus longicercus</name>
    <dbReference type="NCBI Taxonomy" id="2509291"/>
    <lineage>
        <taxon>Eukaryota</taxon>
        <taxon>Metazoa</taxon>
        <taxon>Ecdysozoa</taxon>
        <taxon>Arthropoda</taxon>
        <taxon>Hexapoda</taxon>
        <taxon>Insecta</taxon>
        <taxon>Pterygota</taxon>
        <taxon>Neoptera</taxon>
        <taxon>Polyneoptera</taxon>
        <taxon>Orthoptera</taxon>
        <taxon>Ensifera</taxon>
        <taxon>Gryllidea</taxon>
        <taxon>Grylloidea</taxon>
        <taxon>Gryllidae</taxon>
        <taxon>Gryllinae</taxon>
        <taxon>Gryllus</taxon>
    </lineage>
</organism>
<feature type="chain" id="PRO_5042984810" description="Chemosensory protein" evidence="1">
    <location>
        <begin position="21"/>
        <end position="129"/>
    </location>
</feature>
<protein>
    <recommendedName>
        <fullName evidence="4">Chemosensory protein</fullName>
    </recommendedName>
</protein>
<evidence type="ECO:0000313" key="2">
    <source>
        <dbReference type="EMBL" id="KAK7865720.1"/>
    </source>
</evidence>
<gene>
    <name evidence="2" type="ORF">R5R35_005514</name>
</gene>